<evidence type="ECO:0000313" key="2">
    <source>
        <dbReference type="EMBL" id="SFH68374.1"/>
    </source>
</evidence>
<protein>
    <submittedName>
        <fullName evidence="2">Uncharacterized protein</fullName>
    </submittedName>
</protein>
<dbReference type="KEGG" id="mphy:MCBMB27_05832"/>
<dbReference type="EMBL" id="FOPK01000044">
    <property type="protein sequence ID" value="SFH68374.1"/>
    <property type="molecule type" value="Genomic_DNA"/>
</dbReference>
<evidence type="ECO:0000313" key="3">
    <source>
        <dbReference type="Proteomes" id="UP000185487"/>
    </source>
</evidence>
<dbReference type="AlphaFoldDB" id="A0AAE8HXW4"/>
<evidence type="ECO:0000313" key="4">
    <source>
        <dbReference type="Proteomes" id="UP000199140"/>
    </source>
</evidence>
<accession>A0AAE8HXW4</accession>
<reference evidence="1 3" key="1">
    <citation type="submission" date="2016-04" db="EMBL/GenBank/DDBJ databases">
        <title>Complete genome sequencing and analysis of CBMB27, Methylobacterium phyllosphaerae isolated from leaf tissues of rice (Oryza sativa L.).</title>
        <authorList>
            <person name="Lee Y."/>
            <person name="Hwangbo K."/>
            <person name="Chung H."/>
            <person name="Yoo J."/>
            <person name="Kim K.Y."/>
            <person name="Sa T.M."/>
            <person name="Um Y."/>
            <person name="Madhaiyan M."/>
        </authorList>
    </citation>
    <scope>NUCLEOTIDE SEQUENCE [LARGE SCALE GENOMIC DNA]</scope>
    <source>
        <strain evidence="1 3">CBMB27</strain>
        <plasmid evidence="1 3">CBMB27-p3</plasmid>
    </source>
</reference>
<organism evidence="2 4">
    <name type="scientific">Methylobacterium phyllosphaerae</name>
    <dbReference type="NCBI Taxonomy" id="418223"/>
    <lineage>
        <taxon>Bacteria</taxon>
        <taxon>Pseudomonadati</taxon>
        <taxon>Pseudomonadota</taxon>
        <taxon>Alphaproteobacteria</taxon>
        <taxon>Hyphomicrobiales</taxon>
        <taxon>Methylobacteriaceae</taxon>
        <taxon>Methylobacterium</taxon>
    </lineage>
</organism>
<gene>
    <name evidence="1" type="ORF">MCBMB27_05832</name>
    <name evidence="2" type="ORF">SAMN05192567_1443</name>
</gene>
<dbReference type="Proteomes" id="UP000185487">
    <property type="component" value="Plasmid CBMB27-p3"/>
</dbReference>
<dbReference type="Proteomes" id="UP000199140">
    <property type="component" value="Unassembled WGS sequence"/>
</dbReference>
<reference evidence="2 4" key="2">
    <citation type="submission" date="2016-10" db="EMBL/GenBank/DDBJ databases">
        <authorList>
            <person name="Varghese N."/>
            <person name="Submissions S."/>
        </authorList>
    </citation>
    <scope>NUCLEOTIDE SEQUENCE [LARGE SCALE GENOMIC DNA]</scope>
    <source>
        <strain evidence="2 4">CBMB27</strain>
    </source>
</reference>
<geneLocation type="plasmid" evidence="1 3">
    <name>CBMB27-p3</name>
</geneLocation>
<keyword evidence="3" id="KW-1185">Reference proteome</keyword>
<proteinExistence type="predicted"/>
<dbReference type="EMBL" id="CP015370">
    <property type="protein sequence ID" value="APT35123.1"/>
    <property type="molecule type" value="Genomic_DNA"/>
</dbReference>
<sequence length="49" mass="5829">MIRPKSLNCLKVLRNNHCNITIARYVILVKFVKLIERLVFVSQKHIRLP</sequence>
<evidence type="ECO:0000313" key="1">
    <source>
        <dbReference type="EMBL" id="APT35123.1"/>
    </source>
</evidence>
<keyword evidence="1" id="KW-0614">Plasmid</keyword>
<name>A0AAE8HXW4_9HYPH</name>